<dbReference type="InterPro" id="IPR051910">
    <property type="entry name" value="ComF/GntX_DNA_util-trans"/>
</dbReference>
<name>I4F353_MODI5</name>
<gene>
    <name evidence="3" type="ordered locus">MODMU_4685</name>
</gene>
<dbReference type="InterPro" id="IPR000836">
    <property type="entry name" value="PRTase_dom"/>
</dbReference>
<dbReference type="PANTHER" id="PTHR47505:SF1">
    <property type="entry name" value="DNA UTILIZATION PROTEIN YHGH"/>
    <property type="match status" value="1"/>
</dbReference>
<dbReference type="AlphaFoldDB" id="I4F353"/>
<dbReference type="EMBL" id="FO203431">
    <property type="protein sequence ID" value="CCH90066.1"/>
    <property type="molecule type" value="Genomic_DNA"/>
</dbReference>
<dbReference type="KEGG" id="mmar:MODMU_4685"/>
<reference evidence="3 4" key="1">
    <citation type="journal article" date="2012" name="J. Bacteriol.">
        <title>Genome Sequence of Radiation-Resistant Modestobacter marinus Strain BC501, a Representative Actinobacterium That Thrives on Calcareous Stone Surfaces.</title>
        <authorList>
            <person name="Normand P."/>
            <person name="Gury J."/>
            <person name="Pujic P."/>
            <person name="Chouaia B."/>
            <person name="Crotti E."/>
            <person name="Brusetti L."/>
            <person name="Daffonchio D."/>
            <person name="Vacherie B."/>
            <person name="Barbe V."/>
            <person name="Medigue C."/>
            <person name="Calteau A."/>
            <person name="Ghodhbane-Gtari F."/>
            <person name="Essoussi I."/>
            <person name="Nouioui I."/>
            <person name="Abbassi-Ghozzi I."/>
            <person name="Gtari M."/>
        </authorList>
    </citation>
    <scope>NUCLEOTIDE SEQUENCE [LARGE SCALE GENOMIC DNA]</scope>
    <source>
        <strain evidence="4">BC 501</strain>
    </source>
</reference>
<dbReference type="PANTHER" id="PTHR47505">
    <property type="entry name" value="DNA UTILIZATION PROTEIN YHGH"/>
    <property type="match status" value="1"/>
</dbReference>
<proteinExistence type="inferred from homology"/>
<dbReference type="HOGENOM" id="CLU_054549_3_0_11"/>
<dbReference type="OMA" id="PATRWCP"/>
<evidence type="ECO:0000259" key="2">
    <source>
        <dbReference type="Pfam" id="PF00156"/>
    </source>
</evidence>
<evidence type="ECO:0000313" key="4">
    <source>
        <dbReference type="Proteomes" id="UP000006461"/>
    </source>
</evidence>
<evidence type="ECO:0000313" key="3">
    <source>
        <dbReference type="EMBL" id="CCH90066.1"/>
    </source>
</evidence>
<dbReference type="eggNOG" id="COG1040">
    <property type="taxonomic scope" value="Bacteria"/>
</dbReference>
<accession>I4F353</accession>
<dbReference type="PATRIC" id="fig|477641.3.peg.4393"/>
<sequence length="268" mass="27325">MAGPAGTGSVDGVRQQPPAVLRAGGRALADLVLPRTCAGCALPGAVLCRRCRTLLTRPRLAQPRRHPPGFPPTVAAGAYAGPVQPAVIAFKEHGRAELAGPLGTALGLAVAAVLLGVPDGGGGPVLLVPVPSAAAAVRRRGRDHVRELADVAAAELRAAGVPAHPAPLVSRAGSRRVRDSAGLDAVQRRANLAGRYRARPAPGARVVLVDDVVTSGATLTEAARALRAAGHQRVLAAVVAATPRQPRRSAPGALRGGFTVREQEVDLR</sequence>
<evidence type="ECO:0000256" key="1">
    <source>
        <dbReference type="ARBA" id="ARBA00008007"/>
    </source>
</evidence>
<dbReference type="InterPro" id="IPR029057">
    <property type="entry name" value="PRTase-like"/>
</dbReference>
<protein>
    <submittedName>
        <fullName evidence="3">Predicted amidophosphoribosyltransferase</fullName>
    </submittedName>
</protein>
<dbReference type="Gene3D" id="3.40.50.2020">
    <property type="match status" value="1"/>
</dbReference>
<organism evidence="3 4">
    <name type="scientific">Modestobacter italicus (strain DSM 44449 / CECT 9708 / BC 501)</name>
    <dbReference type="NCBI Taxonomy" id="2732864"/>
    <lineage>
        <taxon>Bacteria</taxon>
        <taxon>Bacillati</taxon>
        <taxon>Actinomycetota</taxon>
        <taxon>Actinomycetes</taxon>
        <taxon>Geodermatophilales</taxon>
        <taxon>Geodermatophilaceae</taxon>
        <taxon>Modestobacter</taxon>
    </lineage>
</organism>
<dbReference type="STRING" id="477641.MODMU_4685"/>
<dbReference type="CDD" id="cd06223">
    <property type="entry name" value="PRTases_typeI"/>
    <property type="match status" value="1"/>
</dbReference>
<dbReference type="Pfam" id="PF00156">
    <property type="entry name" value="Pribosyltran"/>
    <property type="match status" value="1"/>
</dbReference>
<comment type="similarity">
    <text evidence="1">Belongs to the ComF/GntX family.</text>
</comment>
<dbReference type="SUPFAM" id="SSF53271">
    <property type="entry name" value="PRTase-like"/>
    <property type="match status" value="1"/>
</dbReference>
<dbReference type="OrthoDB" id="5244859at2"/>
<feature type="domain" description="Phosphoribosyltransferase" evidence="2">
    <location>
        <begin position="201"/>
        <end position="248"/>
    </location>
</feature>
<keyword evidence="4" id="KW-1185">Reference proteome</keyword>
<dbReference type="Proteomes" id="UP000006461">
    <property type="component" value="Chromosome"/>
</dbReference>